<dbReference type="Proteomes" id="UP000199648">
    <property type="component" value="Unassembled WGS sequence"/>
</dbReference>
<feature type="region of interest" description="Disordered" evidence="1">
    <location>
        <begin position="424"/>
        <end position="461"/>
    </location>
</feature>
<name>A0A1G5R174_9GAMM</name>
<evidence type="ECO:0008006" key="4">
    <source>
        <dbReference type="Google" id="ProtNLM"/>
    </source>
</evidence>
<dbReference type="AlphaFoldDB" id="A0A1G5R174"/>
<sequence>MSATDITDNILSGSKARLVPVVADSKKEERATSVLLSTFMLVPQLAEAVLTDAGAKIGVRSDIKCYTEIVFKNKDQNRARPDGLIVITRGSNRWSALVESKIGNNDLTKEQIESYLDLAREVGANAVITISNQFATTPTHHPVSVNKTKTRTVDLFHFSWLSVLSKASIMSEAKGIDDREQSMILRELVRYLGHSYSGVSPMNSMNSEWKDVCTQVQEGAVLKKSAPEIEATAVSWQQLLRYMSLELSMATNSTVQVAISRAHAKDPVALLQSDISDLVSRSTLYGALSVPNAAGPIAICADLTRKVLSLSMRVNAPEDRSRATAAINWLTRQLKSVTESPDLLIKAIWPGKTADTQCSITEAIDEPSTLVPAKIKGIPKAFEVIRVIDLGSRFKGQKVFVESAIAAVPAFYRDAGQNLTKWVAPPPKTKTEELKEKADYDDIEPEPGITESPDGAILAGN</sequence>
<proteinExistence type="predicted"/>
<reference evidence="2 3" key="1">
    <citation type="submission" date="2016-10" db="EMBL/GenBank/DDBJ databases">
        <authorList>
            <person name="de Groot N.N."/>
        </authorList>
    </citation>
    <scope>NUCLEOTIDE SEQUENCE [LARGE SCALE GENOMIC DNA]</scope>
    <source>
        <strain evidence="2 3">HLD2</strain>
    </source>
</reference>
<evidence type="ECO:0000313" key="3">
    <source>
        <dbReference type="Proteomes" id="UP000199648"/>
    </source>
</evidence>
<keyword evidence="3" id="KW-1185">Reference proteome</keyword>
<organism evidence="2 3">
    <name type="scientific">Thiohalomonas denitrificans</name>
    <dbReference type="NCBI Taxonomy" id="415747"/>
    <lineage>
        <taxon>Bacteria</taxon>
        <taxon>Pseudomonadati</taxon>
        <taxon>Pseudomonadota</taxon>
        <taxon>Gammaproteobacteria</taxon>
        <taxon>Thiohalomonadales</taxon>
        <taxon>Thiohalomonadaceae</taxon>
        <taxon>Thiohalomonas</taxon>
    </lineage>
</organism>
<dbReference type="OrthoDB" id="56224at2"/>
<feature type="compositionally biased region" description="Basic and acidic residues" evidence="1">
    <location>
        <begin position="429"/>
        <end position="440"/>
    </location>
</feature>
<accession>A0A1G5R174</accession>
<gene>
    <name evidence="2" type="ORF">SAMN03097708_03181</name>
</gene>
<dbReference type="EMBL" id="FMWD01000016">
    <property type="protein sequence ID" value="SCZ67696.1"/>
    <property type="molecule type" value="Genomic_DNA"/>
</dbReference>
<evidence type="ECO:0000313" key="2">
    <source>
        <dbReference type="EMBL" id="SCZ67696.1"/>
    </source>
</evidence>
<protein>
    <recommendedName>
        <fullName evidence="4">Stress response protein SCP2</fullName>
    </recommendedName>
</protein>
<dbReference type="RefSeq" id="WP_092999152.1">
    <property type="nucleotide sequence ID" value="NZ_FMWD01000016.1"/>
</dbReference>
<evidence type="ECO:0000256" key="1">
    <source>
        <dbReference type="SAM" id="MobiDB-lite"/>
    </source>
</evidence>